<dbReference type="Gene3D" id="3.40.430.10">
    <property type="entry name" value="Dihydrofolate Reductase, subunit A"/>
    <property type="match status" value="1"/>
</dbReference>
<dbReference type="RefSeq" id="WP_207681878.1">
    <property type="nucleotide sequence ID" value="NZ_CP061800.1"/>
</dbReference>
<gene>
    <name evidence="2" type="ORF">dnm_021220</name>
</gene>
<organism evidence="2 3">
    <name type="scientific">Desulfonema magnum</name>
    <dbReference type="NCBI Taxonomy" id="45655"/>
    <lineage>
        <taxon>Bacteria</taxon>
        <taxon>Pseudomonadati</taxon>
        <taxon>Thermodesulfobacteriota</taxon>
        <taxon>Desulfobacteria</taxon>
        <taxon>Desulfobacterales</taxon>
        <taxon>Desulfococcaceae</taxon>
        <taxon>Desulfonema</taxon>
    </lineage>
</organism>
<dbReference type="AlphaFoldDB" id="A0A975BI28"/>
<sequence length="184" mass="20533">MSLTTSVFIAASLDGFIAREDDALDWLDAANATVPEGEDCGFFSFMASVDALVMGRNTYEKVLSLGQWPYENKPVIVLSSKKSISIPASLKETVRHSSESPQELYKRLSQEGLKRIYIDGGITIQRFLAANLIDDMTITVIPTLLGKGKRLFGDLEKDIQLRHTETKTYEFGFIQITYKVIKTA</sequence>
<dbReference type="InterPro" id="IPR002734">
    <property type="entry name" value="RibDG_C"/>
</dbReference>
<protein>
    <submittedName>
        <fullName evidence="2">Deaminase-reductase domain-containing protein</fullName>
    </submittedName>
</protein>
<dbReference type="EMBL" id="CP061800">
    <property type="protein sequence ID" value="QTA86104.1"/>
    <property type="molecule type" value="Genomic_DNA"/>
</dbReference>
<dbReference type="Pfam" id="PF01872">
    <property type="entry name" value="RibD_C"/>
    <property type="match status" value="1"/>
</dbReference>
<evidence type="ECO:0000313" key="2">
    <source>
        <dbReference type="EMBL" id="QTA86104.1"/>
    </source>
</evidence>
<dbReference type="InterPro" id="IPR050765">
    <property type="entry name" value="Riboflavin_Biosynth_HTPR"/>
</dbReference>
<dbReference type="InterPro" id="IPR024072">
    <property type="entry name" value="DHFR-like_dom_sf"/>
</dbReference>
<dbReference type="PANTHER" id="PTHR38011">
    <property type="entry name" value="DIHYDROFOLATE REDUCTASE FAMILY PROTEIN (AFU_ORTHOLOGUE AFUA_8G06820)"/>
    <property type="match status" value="1"/>
</dbReference>
<feature type="domain" description="Bacterial bifunctional deaminase-reductase C-terminal" evidence="1">
    <location>
        <begin position="7"/>
        <end position="170"/>
    </location>
</feature>
<dbReference type="GO" id="GO:0009231">
    <property type="term" value="P:riboflavin biosynthetic process"/>
    <property type="evidence" value="ECO:0007669"/>
    <property type="project" value="InterPro"/>
</dbReference>
<dbReference type="GO" id="GO:0008703">
    <property type="term" value="F:5-amino-6-(5-phosphoribosylamino)uracil reductase activity"/>
    <property type="evidence" value="ECO:0007669"/>
    <property type="project" value="InterPro"/>
</dbReference>
<proteinExistence type="predicted"/>
<accession>A0A975BI28</accession>
<dbReference type="Proteomes" id="UP000663722">
    <property type="component" value="Chromosome"/>
</dbReference>
<evidence type="ECO:0000259" key="1">
    <source>
        <dbReference type="Pfam" id="PF01872"/>
    </source>
</evidence>
<dbReference type="SUPFAM" id="SSF53597">
    <property type="entry name" value="Dihydrofolate reductase-like"/>
    <property type="match status" value="1"/>
</dbReference>
<keyword evidence="3" id="KW-1185">Reference proteome</keyword>
<reference evidence="2" key="1">
    <citation type="journal article" date="2021" name="Microb. Physiol.">
        <title>Proteogenomic Insights into the Physiology of Marine, Sulfate-Reducing, Filamentous Desulfonema limicola and Desulfonema magnum.</title>
        <authorList>
            <person name="Schnaars V."/>
            <person name="Wohlbrand L."/>
            <person name="Scheve S."/>
            <person name="Hinrichs C."/>
            <person name="Reinhardt R."/>
            <person name="Rabus R."/>
        </authorList>
    </citation>
    <scope>NUCLEOTIDE SEQUENCE</scope>
    <source>
        <strain evidence="2">4be13</strain>
    </source>
</reference>
<evidence type="ECO:0000313" key="3">
    <source>
        <dbReference type="Proteomes" id="UP000663722"/>
    </source>
</evidence>
<dbReference type="KEGG" id="dmm:dnm_021220"/>
<name>A0A975BI28_9BACT</name>
<dbReference type="PANTHER" id="PTHR38011:SF11">
    <property type="entry name" value="2,5-DIAMINO-6-RIBOSYLAMINO-4(3H)-PYRIMIDINONE 5'-PHOSPHATE REDUCTASE"/>
    <property type="match status" value="1"/>
</dbReference>